<dbReference type="SUPFAM" id="SSF53756">
    <property type="entry name" value="UDP-Glycosyltransferase/glycogen phosphorylase"/>
    <property type="match status" value="1"/>
</dbReference>
<name>A0A1F5SZX3_9BACT</name>
<sequence length="414" mass="47919">MKILLINKFYYYRGGAETVFFITKKILEEAGHHVVVFSMDDSRNQSSPYSEFFVSNIDFAGRDNFFAEMKKIARSFYSLEAKHKLEQLIKQEKPDIAHIHNFMHQLTPSILKVLRDNKIPVVQTLHDYQLICPNYHLYIENSVCERCKQIKFFNATLHRCLKDSYLISFWASLEFYLMRVLKLYREKIDYFISPSDFLSQKIQSWFQDKKIPIIVVPNPFEVEKYEPNYNLGDYVLCVSRFIKEKGIETLIRAMKNNPSIKLKIAGSGPDFVRMKDIVLSENLSNVELLGHQAQEQVLSLVKNCRFVVIPSELYENQPMVILESMALGKPVLGSDIGGIPELISKNKTGWLFEAGNVSDLEKELSEIYSADTEIVEFGKAARKYIEQTHSSEVYYHDLIQVYDKLLGDRGAQLG</sequence>
<dbReference type="InterPro" id="IPR028098">
    <property type="entry name" value="Glyco_trans_4-like_N"/>
</dbReference>
<dbReference type="Proteomes" id="UP000179001">
    <property type="component" value="Unassembled WGS sequence"/>
</dbReference>
<dbReference type="Pfam" id="PF13439">
    <property type="entry name" value="Glyco_transf_4"/>
    <property type="match status" value="1"/>
</dbReference>
<dbReference type="STRING" id="1798002.A2478_04775"/>
<dbReference type="EMBL" id="MFGJ01000007">
    <property type="protein sequence ID" value="OGF31771.1"/>
    <property type="molecule type" value="Genomic_DNA"/>
</dbReference>
<feature type="domain" description="Glycosyl transferase family 1" evidence="1">
    <location>
        <begin position="233"/>
        <end position="383"/>
    </location>
</feature>
<dbReference type="InterPro" id="IPR050194">
    <property type="entry name" value="Glycosyltransferase_grp1"/>
</dbReference>
<comment type="caution">
    <text evidence="3">The sequence shown here is derived from an EMBL/GenBank/DDBJ whole genome shotgun (WGS) entry which is preliminary data.</text>
</comment>
<protein>
    <recommendedName>
        <fullName evidence="5">Group 1 glycosyl transferase</fullName>
    </recommendedName>
</protein>
<evidence type="ECO:0008006" key="5">
    <source>
        <dbReference type="Google" id="ProtNLM"/>
    </source>
</evidence>
<dbReference type="CDD" id="cd03801">
    <property type="entry name" value="GT4_PimA-like"/>
    <property type="match status" value="1"/>
</dbReference>
<dbReference type="Pfam" id="PF00534">
    <property type="entry name" value="Glycos_transf_1"/>
    <property type="match status" value="1"/>
</dbReference>
<dbReference type="InterPro" id="IPR001296">
    <property type="entry name" value="Glyco_trans_1"/>
</dbReference>
<evidence type="ECO:0000313" key="3">
    <source>
        <dbReference type="EMBL" id="OGF31771.1"/>
    </source>
</evidence>
<accession>A0A1F5SZX3</accession>
<feature type="domain" description="Glycosyltransferase subfamily 4-like N-terminal" evidence="2">
    <location>
        <begin position="14"/>
        <end position="223"/>
    </location>
</feature>
<proteinExistence type="predicted"/>
<evidence type="ECO:0000259" key="1">
    <source>
        <dbReference type="Pfam" id="PF00534"/>
    </source>
</evidence>
<evidence type="ECO:0000259" key="2">
    <source>
        <dbReference type="Pfam" id="PF13439"/>
    </source>
</evidence>
<organism evidence="3 4">
    <name type="scientific">Candidatus Falkowbacteria bacterium RIFOXYC2_FULL_36_12</name>
    <dbReference type="NCBI Taxonomy" id="1798002"/>
    <lineage>
        <taxon>Bacteria</taxon>
        <taxon>Candidatus Falkowiibacteriota</taxon>
    </lineage>
</organism>
<evidence type="ECO:0000313" key="4">
    <source>
        <dbReference type="Proteomes" id="UP000179001"/>
    </source>
</evidence>
<reference evidence="3 4" key="1">
    <citation type="journal article" date="2016" name="Nat. Commun.">
        <title>Thousands of microbial genomes shed light on interconnected biogeochemical processes in an aquifer system.</title>
        <authorList>
            <person name="Anantharaman K."/>
            <person name="Brown C.T."/>
            <person name="Hug L.A."/>
            <person name="Sharon I."/>
            <person name="Castelle C.J."/>
            <person name="Probst A.J."/>
            <person name="Thomas B.C."/>
            <person name="Singh A."/>
            <person name="Wilkins M.J."/>
            <person name="Karaoz U."/>
            <person name="Brodie E.L."/>
            <person name="Williams K.H."/>
            <person name="Hubbard S.S."/>
            <person name="Banfield J.F."/>
        </authorList>
    </citation>
    <scope>NUCLEOTIDE SEQUENCE [LARGE SCALE GENOMIC DNA]</scope>
</reference>
<dbReference type="Gene3D" id="3.40.50.2000">
    <property type="entry name" value="Glycogen Phosphorylase B"/>
    <property type="match status" value="2"/>
</dbReference>
<dbReference type="GO" id="GO:0016757">
    <property type="term" value="F:glycosyltransferase activity"/>
    <property type="evidence" value="ECO:0007669"/>
    <property type="project" value="InterPro"/>
</dbReference>
<gene>
    <name evidence="3" type="ORF">A2478_04775</name>
</gene>
<dbReference type="PANTHER" id="PTHR45947:SF13">
    <property type="entry name" value="TRANSFERASE"/>
    <property type="match status" value="1"/>
</dbReference>
<dbReference type="AlphaFoldDB" id="A0A1F5SZX3"/>
<dbReference type="PANTHER" id="PTHR45947">
    <property type="entry name" value="SULFOQUINOVOSYL TRANSFERASE SQD2"/>
    <property type="match status" value="1"/>
</dbReference>